<dbReference type="EMBL" id="QGDL01000010">
    <property type="protein sequence ID" value="PWJ27869.1"/>
    <property type="molecule type" value="Genomic_DNA"/>
</dbReference>
<comment type="similarity">
    <text evidence="1">Belongs to the nitroreductase family.</text>
</comment>
<dbReference type="GO" id="GO:0016491">
    <property type="term" value="F:oxidoreductase activity"/>
    <property type="evidence" value="ECO:0007669"/>
    <property type="project" value="UniProtKB-KW"/>
</dbReference>
<protein>
    <submittedName>
        <fullName evidence="4">Nitroreductase</fullName>
    </submittedName>
</protein>
<feature type="domain" description="Nitroreductase" evidence="3">
    <location>
        <begin position="8"/>
        <end position="57"/>
    </location>
</feature>
<evidence type="ECO:0000256" key="2">
    <source>
        <dbReference type="ARBA" id="ARBA00023002"/>
    </source>
</evidence>
<dbReference type="SUPFAM" id="SSF55469">
    <property type="entry name" value="FMN-dependent nitroreductase-like"/>
    <property type="match status" value="1"/>
</dbReference>
<dbReference type="RefSeq" id="WP_109732234.1">
    <property type="nucleotide sequence ID" value="NZ_BAAACK010000029.1"/>
</dbReference>
<gene>
    <name evidence="4" type="ORF">A8806_11043</name>
</gene>
<dbReference type="PANTHER" id="PTHR43673">
    <property type="entry name" value="NAD(P)H NITROREDUCTASE YDGI-RELATED"/>
    <property type="match status" value="1"/>
</dbReference>
<proteinExistence type="inferred from homology"/>
<feature type="domain" description="Nitroreductase" evidence="3">
    <location>
        <begin position="64"/>
        <end position="150"/>
    </location>
</feature>
<dbReference type="Proteomes" id="UP000245845">
    <property type="component" value="Unassembled WGS sequence"/>
</dbReference>
<dbReference type="PANTHER" id="PTHR43673:SF10">
    <property type="entry name" value="NADH DEHYDROGENASE_NAD(P)H NITROREDUCTASE XCC3605-RELATED"/>
    <property type="match status" value="1"/>
</dbReference>
<sequence>MELLETMRRRRSIRKYTDEPVEKEVLNQILQAGLLSASSRTRRPWEFIAVTDRETLKLMSKCRAGAAKMLENAACAVVVIANPEITDVWTEDCSIAMTNMHLMASSLGVGSCWIQGRLRETPDGGTTEAFLRSILKYPEGYKLEAILSLGMPDEQKDAYELDELPIDKVHWEQF</sequence>
<accession>A0A2Y9BG11</accession>
<keyword evidence="2" id="KW-0560">Oxidoreductase</keyword>
<dbReference type="AlphaFoldDB" id="A0A2Y9BG11"/>
<dbReference type="InterPro" id="IPR029479">
    <property type="entry name" value="Nitroreductase"/>
</dbReference>
<evidence type="ECO:0000313" key="4">
    <source>
        <dbReference type="EMBL" id="PWJ27869.1"/>
    </source>
</evidence>
<dbReference type="Pfam" id="PF00881">
    <property type="entry name" value="Nitroreductase"/>
    <property type="match status" value="2"/>
</dbReference>
<keyword evidence="5" id="KW-1185">Reference proteome</keyword>
<name>A0A2Y9BG11_9FIRM</name>
<dbReference type="InterPro" id="IPR000415">
    <property type="entry name" value="Nitroreductase-like"/>
</dbReference>
<dbReference type="CDD" id="cd02151">
    <property type="entry name" value="nitroreductase"/>
    <property type="match status" value="1"/>
</dbReference>
<evidence type="ECO:0000256" key="1">
    <source>
        <dbReference type="ARBA" id="ARBA00007118"/>
    </source>
</evidence>
<dbReference type="Gene3D" id="3.40.109.10">
    <property type="entry name" value="NADH Oxidase"/>
    <property type="match status" value="1"/>
</dbReference>
<organism evidence="4 5">
    <name type="scientific">Faecalicatena orotica</name>
    <dbReference type="NCBI Taxonomy" id="1544"/>
    <lineage>
        <taxon>Bacteria</taxon>
        <taxon>Bacillati</taxon>
        <taxon>Bacillota</taxon>
        <taxon>Clostridia</taxon>
        <taxon>Lachnospirales</taxon>
        <taxon>Lachnospiraceae</taxon>
        <taxon>Faecalicatena</taxon>
    </lineage>
</organism>
<reference evidence="4 5" key="1">
    <citation type="submission" date="2018-05" db="EMBL/GenBank/DDBJ databases">
        <title>The Hungate 1000. A catalogue of reference genomes from the rumen microbiome.</title>
        <authorList>
            <person name="Kelly W."/>
        </authorList>
    </citation>
    <scope>NUCLEOTIDE SEQUENCE [LARGE SCALE GENOMIC DNA]</scope>
    <source>
        <strain evidence="4 5">NLAE-zl-C242</strain>
    </source>
</reference>
<evidence type="ECO:0000313" key="5">
    <source>
        <dbReference type="Proteomes" id="UP000245845"/>
    </source>
</evidence>
<evidence type="ECO:0000259" key="3">
    <source>
        <dbReference type="Pfam" id="PF00881"/>
    </source>
</evidence>
<comment type="caution">
    <text evidence="4">The sequence shown here is derived from an EMBL/GenBank/DDBJ whole genome shotgun (WGS) entry which is preliminary data.</text>
</comment>
<dbReference type="OrthoDB" id="9783470at2"/>